<protein>
    <submittedName>
        <fullName evidence="1">Uncharacterized protein</fullName>
    </submittedName>
</protein>
<dbReference type="KEGG" id="kbs:EPA93_32510"/>
<evidence type="ECO:0000313" key="2">
    <source>
        <dbReference type="Proteomes" id="UP000290365"/>
    </source>
</evidence>
<dbReference type="Proteomes" id="UP000290365">
    <property type="component" value="Chromosome"/>
</dbReference>
<evidence type="ECO:0000313" key="1">
    <source>
        <dbReference type="EMBL" id="QBD80444.1"/>
    </source>
</evidence>
<sequence length="76" mass="9076">MKHEDILARQTVIAVLARLNQAHRAYNVALPSALRLQIKTTFYQCYMWLLRQRILFRYDQVQHCYLLDALTYVSMS</sequence>
<organism evidence="1 2">
    <name type="scientific">Ktedonosporobacter rubrisoli</name>
    <dbReference type="NCBI Taxonomy" id="2509675"/>
    <lineage>
        <taxon>Bacteria</taxon>
        <taxon>Bacillati</taxon>
        <taxon>Chloroflexota</taxon>
        <taxon>Ktedonobacteria</taxon>
        <taxon>Ktedonobacterales</taxon>
        <taxon>Ktedonosporobacteraceae</taxon>
        <taxon>Ktedonosporobacter</taxon>
    </lineage>
</organism>
<name>A0A4P6JXR2_KTERU</name>
<gene>
    <name evidence="1" type="ORF">EPA93_32510</name>
</gene>
<proteinExistence type="predicted"/>
<dbReference type="RefSeq" id="WP_129891508.1">
    <property type="nucleotide sequence ID" value="NZ_CP035758.1"/>
</dbReference>
<dbReference type="EMBL" id="CP035758">
    <property type="protein sequence ID" value="QBD80444.1"/>
    <property type="molecule type" value="Genomic_DNA"/>
</dbReference>
<dbReference type="AlphaFoldDB" id="A0A4P6JXR2"/>
<accession>A0A4P6JXR2</accession>
<keyword evidence="2" id="KW-1185">Reference proteome</keyword>
<reference evidence="1 2" key="1">
    <citation type="submission" date="2019-01" db="EMBL/GenBank/DDBJ databases">
        <title>Ktedonosporobacter rubrisoli SCAWS-G2.</title>
        <authorList>
            <person name="Huang Y."/>
            <person name="Yan B."/>
        </authorList>
    </citation>
    <scope>NUCLEOTIDE SEQUENCE [LARGE SCALE GENOMIC DNA]</scope>
    <source>
        <strain evidence="1 2">SCAWS-G2</strain>
    </source>
</reference>